<keyword evidence="3" id="KW-1185">Reference proteome</keyword>
<dbReference type="EMBL" id="MLAK01000620">
    <property type="protein sequence ID" value="OHT10147.1"/>
    <property type="molecule type" value="Genomic_DNA"/>
</dbReference>
<sequence>MDLTEAGLELLVKQLKELIEPRVASLTYDEISTISTKIPTFQTMLDFREIRDQFLGKFNNPCDIPESHLYTEQLLDHSTDDCDLPEDTKKSLNSFFIEEIDRVKRLRETVLTRCLQPEFFSKVQMHYAEYEDSITRHLYACHEGLLRIQTKEYSIYTTNDLLIELTSTFVQKRRTAVYRSFLLHIRRFPLTSQQKIYSNMFLLTQKSIKEDQLNPIVPTLPQCVKGIDEDLKRLSQRLNMIPELDKSDGQYFLYQSNKKFAELFEKLSFFELPRKKYDFPLYFASPDLTELTQKLLLESTIEDAKLRELFDHIFSFSIDEVAQRINHHVSTYNQMVGNEARSRTFRDGRVRTIIPSHKIASWLQLRFVHIKYLATAVLSHLNYLEYIRCQLLSKKNNIMRSTEYNCRHSKEFKEILEIYDNNGAFIFESAIESFQELVKNFVNIGSYYIRKFEDGSPERTGEQTLVVDRVSIIESLFQHELNFLNAKRRLIQPLIDALEHQKNSKLVDLIHEVVATRPKFNLPIYNSFNAPYKLAISLMEKKAEIIRSLINIQILHERSLATTMGVSVPLFDRPSNINTEISYRSFDESFPISPFEVYESLTEVYKFIEVVPKVAQELGETADLKLIKYGDYLQLSIWMEIEDLLRHVFEFGIFPFDRASSNFSFKLSSSVNSLFVSPFVNTFETIKDIIFKMKENRRLRFLLSTRRFMHLTWKLQTLMYDTDLLQKSYYQQCDQLSIPDKGIVLSSFKECATKEIIDLPHESFDIDLLDFALTEFEEITLNFSSESSIKDIIFAADFSMLKRMIRFQNLQNTILEIAVRYSRHILDSNFFVSYFELGPSYAATFVTGVEIPSDEEDYNSVFFKQLVAYRIFYQSTAIFRDNQLAQECSSQFSLSIKDIKSKSRTILSAHVKQKELSDQEMFEMYLNEIIDAFSAYAYRIEIAHLCNLERQILLTNSFIDTFVLGPDPTVCLVNSSGHFEKFFYVPTWVESFTMICNAPHARQGMVLKSVLHFIESRFRILNLVRHECSLSQRITVVFESIYNQNFQCETPVFQKLFTEFAQLENAIEVEISTKYILEKEKFLFYRFEYSILSALEQFFLSINKANDKSKIADPHFSEIIQHLWIEMHEPLDNDKWLITTLRYVPLWQQHFMYRCLETDRAEFVTRIGSTDNFLESSVLSLYRKQFNNNEIQILPLAIDFLSLTICQLHIKFAYFLLLEGYPEDRIDIRSTILKMNSIIYFRNAPKWDSIILQQANEHLVPKDESPSRVTDTIPEPKLAQSIFDVVRNQVDLMMLSEQIKQIQGKIEQFTTDNQNIRTIVSSTSKVAFNHGLKRNASKLCVTNPEKVDFQQLHTMTSTGYATQFQTESSYAHKRLVEILGNKIVAAIVNKKDDEILFDNTSLEEACAMLSTLINEFISESLSKMNETWKKYIANISVSLDYNNEEMDAAQTLAKLTDLRFARHTESEVGNKFQKKFLGLNKYNQQIYSDEQTKIRIESQMERRIRDYYETLLDDLRTTINNVNDQKESIKKNVYDRVMNKITRAKNVALRVRKPDEIETEVINECGTLLDDNFVNRIKNKNDQMRKEILMLRVFKCLSETGMKRFYSHKLTEVAQDRKERNEQLWHDKLAFEYHEKITEEKLYQTHQRLSDSKLEIEKLKKQLENAKMSNIQLVHWKAKNLKTIDGIKKQLLDFKGVGDVNIDKLMTWIEDGQNELDELRDFSEKLEETREATVNVSIRKVEKIRTAVRQTKFAQAKMLETANEAMFIEEQSQREEMVQKLSDENIELRHKNETLLEKIRDLENQKAAKSERARILMEETLHSRKPSLRAKTRMATKRTIVKPGLSSRTPTRSASRI</sequence>
<organism evidence="2 3">
    <name type="scientific">Tritrichomonas foetus</name>
    <dbReference type="NCBI Taxonomy" id="1144522"/>
    <lineage>
        <taxon>Eukaryota</taxon>
        <taxon>Metamonada</taxon>
        <taxon>Parabasalia</taxon>
        <taxon>Tritrichomonadida</taxon>
        <taxon>Tritrichomonadidae</taxon>
        <taxon>Tritrichomonas</taxon>
    </lineage>
</organism>
<dbReference type="PANTHER" id="PTHR33331:SF13">
    <property type="entry name" value="COILED-COIL DOMAIN CONTAINING 162"/>
    <property type="match status" value="1"/>
</dbReference>
<dbReference type="PANTHER" id="PTHR33331">
    <property type="entry name" value="COILED-COIL DOMAIN-CONTAINING PROTEIN 162"/>
    <property type="match status" value="1"/>
</dbReference>
<dbReference type="GeneID" id="94836249"/>
<evidence type="ECO:0000313" key="2">
    <source>
        <dbReference type="EMBL" id="OHT10147.1"/>
    </source>
</evidence>
<reference evidence="2" key="1">
    <citation type="submission" date="2016-10" db="EMBL/GenBank/DDBJ databases">
        <authorList>
            <person name="Benchimol M."/>
            <person name="Almeida L.G."/>
            <person name="Vasconcelos A.T."/>
            <person name="Perreira-Neves A."/>
            <person name="Rosa I.A."/>
            <person name="Tasca T."/>
            <person name="Bogo M.R."/>
            <person name="de Souza W."/>
        </authorList>
    </citation>
    <scope>NUCLEOTIDE SEQUENCE [LARGE SCALE GENOMIC DNA]</scope>
    <source>
        <strain evidence="2">K</strain>
    </source>
</reference>
<keyword evidence="1" id="KW-0175">Coiled coil</keyword>
<name>A0A1J4KG09_9EUKA</name>
<comment type="caution">
    <text evidence="2">The sequence shown here is derived from an EMBL/GenBank/DDBJ whole genome shotgun (WGS) entry which is preliminary data.</text>
</comment>
<dbReference type="InterPro" id="IPR040401">
    <property type="entry name" value="CCDC162"/>
</dbReference>
<dbReference type="Proteomes" id="UP000179807">
    <property type="component" value="Unassembled WGS sequence"/>
</dbReference>
<feature type="coiled-coil region" evidence="1">
    <location>
        <begin position="1778"/>
        <end position="1819"/>
    </location>
</feature>
<accession>A0A1J4KG09</accession>
<gene>
    <name evidence="2" type="ORF">TRFO_20703</name>
</gene>
<dbReference type="RefSeq" id="XP_068363283.1">
    <property type="nucleotide sequence ID" value="XM_068501545.1"/>
</dbReference>
<evidence type="ECO:0000313" key="3">
    <source>
        <dbReference type="Proteomes" id="UP000179807"/>
    </source>
</evidence>
<protein>
    <submittedName>
        <fullName evidence="2">Uncharacterized protein</fullName>
    </submittedName>
</protein>
<evidence type="ECO:0000256" key="1">
    <source>
        <dbReference type="SAM" id="Coils"/>
    </source>
</evidence>
<dbReference type="VEuPathDB" id="TrichDB:TRFO_20703"/>
<dbReference type="OrthoDB" id="76966at2759"/>
<proteinExistence type="predicted"/>